<feature type="region of interest" description="Disordered" evidence="10">
    <location>
        <begin position="499"/>
        <end position="604"/>
    </location>
</feature>
<evidence type="ECO:0000256" key="5">
    <source>
        <dbReference type="ARBA" id="ARBA00022741"/>
    </source>
</evidence>
<dbReference type="InterPro" id="IPR008271">
    <property type="entry name" value="Ser/Thr_kinase_AS"/>
</dbReference>
<organism evidence="12 13">
    <name type="scientific">Musa balbisiana</name>
    <name type="common">Banana</name>
    <dbReference type="NCBI Taxonomy" id="52838"/>
    <lineage>
        <taxon>Eukaryota</taxon>
        <taxon>Viridiplantae</taxon>
        <taxon>Streptophyta</taxon>
        <taxon>Embryophyta</taxon>
        <taxon>Tracheophyta</taxon>
        <taxon>Spermatophyta</taxon>
        <taxon>Magnoliopsida</taxon>
        <taxon>Liliopsida</taxon>
        <taxon>Zingiberales</taxon>
        <taxon>Musaceae</taxon>
        <taxon>Musa</taxon>
    </lineage>
</organism>
<dbReference type="GO" id="GO:0000307">
    <property type="term" value="C:cyclin-dependent protein kinase holoenzyme complex"/>
    <property type="evidence" value="ECO:0007669"/>
    <property type="project" value="TreeGrafter"/>
</dbReference>
<dbReference type="GO" id="GO:0005524">
    <property type="term" value="F:ATP binding"/>
    <property type="evidence" value="ECO:0007669"/>
    <property type="project" value="UniProtKB-UniRule"/>
</dbReference>
<dbReference type="AlphaFoldDB" id="A0A4S8IES4"/>
<proteinExistence type="inferred from homology"/>
<feature type="domain" description="Protein kinase" evidence="11">
    <location>
        <begin position="144"/>
        <end position="466"/>
    </location>
</feature>
<dbReference type="FunFam" id="3.30.200.20:FF:000021">
    <property type="entry name" value="probable serine/threonine-protein kinase At1g54610"/>
    <property type="match status" value="1"/>
</dbReference>
<keyword evidence="3" id="KW-0723">Serine/threonine-protein kinase</keyword>
<feature type="binding site" evidence="9">
    <location>
        <position position="173"/>
    </location>
    <ligand>
        <name>ATP</name>
        <dbReference type="ChEBI" id="CHEBI:30616"/>
    </ligand>
</feature>
<dbReference type="PANTHER" id="PTHR24056">
    <property type="entry name" value="CELL DIVISION PROTEIN KINASE"/>
    <property type="match status" value="1"/>
</dbReference>
<evidence type="ECO:0000259" key="11">
    <source>
        <dbReference type="PROSITE" id="PS50011"/>
    </source>
</evidence>
<protein>
    <recommendedName>
        <fullName evidence="2">[RNA-polymerase]-subunit kinase</fullName>
        <ecNumber evidence="2">2.7.11.23</ecNumber>
    </recommendedName>
</protein>
<dbReference type="PROSITE" id="PS00107">
    <property type="entry name" value="PROTEIN_KINASE_ATP"/>
    <property type="match status" value="1"/>
</dbReference>
<keyword evidence="5 9" id="KW-0547">Nucleotide-binding</keyword>
<evidence type="ECO:0000256" key="6">
    <source>
        <dbReference type="ARBA" id="ARBA00022777"/>
    </source>
</evidence>
<feature type="compositionally biased region" description="Basic and acidic residues" evidence="10">
    <location>
        <begin position="499"/>
        <end position="522"/>
    </location>
</feature>
<feature type="compositionally biased region" description="Polar residues" evidence="10">
    <location>
        <begin position="538"/>
        <end position="556"/>
    </location>
</feature>
<dbReference type="CDD" id="cd07840">
    <property type="entry name" value="STKc_CDK9_like"/>
    <property type="match status" value="1"/>
</dbReference>
<dbReference type="PROSITE" id="PS50011">
    <property type="entry name" value="PROTEIN_KINASE_DOM"/>
    <property type="match status" value="1"/>
</dbReference>
<evidence type="ECO:0000256" key="1">
    <source>
        <dbReference type="ARBA" id="ARBA00006485"/>
    </source>
</evidence>
<evidence type="ECO:0000256" key="7">
    <source>
        <dbReference type="ARBA" id="ARBA00022840"/>
    </source>
</evidence>
<dbReference type="InterPro" id="IPR000719">
    <property type="entry name" value="Prot_kinase_dom"/>
</dbReference>
<evidence type="ECO:0000256" key="2">
    <source>
        <dbReference type="ARBA" id="ARBA00012409"/>
    </source>
</evidence>
<keyword evidence="6" id="KW-0418">Kinase</keyword>
<evidence type="ECO:0000313" key="13">
    <source>
        <dbReference type="Proteomes" id="UP000317650"/>
    </source>
</evidence>
<comment type="catalytic activity">
    <reaction evidence="8">
        <text>[DNA-directed RNA polymerase] + ATP = phospho-[DNA-directed RNA polymerase] + ADP + H(+)</text>
        <dbReference type="Rhea" id="RHEA:10216"/>
        <dbReference type="Rhea" id="RHEA-COMP:11321"/>
        <dbReference type="Rhea" id="RHEA-COMP:11322"/>
        <dbReference type="ChEBI" id="CHEBI:15378"/>
        <dbReference type="ChEBI" id="CHEBI:30616"/>
        <dbReference type="ChEBI" id="CHEBI:43176"/>
        <dbReference type="ChEBI" id="CHEBI:68546"/>
        <dbReference type="ChEBI" id="CHEBI:456216"/>
        <dbReference type="EC" id="2.7.11.23"/>
    </reaction>
</comment>
<keyword evidence="7 9" id="KW-0067">ATP-binding</keyword>
<dbReference type="SMART" id="SM00220">
    <property type="entry name" value="S_TKc"/>
    <property type="match status" value="1"/>
</dbReference>
<evidence type="ECO:0000256" key="8">
    <source>
        <dbReference type="ARBA" id="ARBA00049280"/>
    </source>
</evidence>
<dbReference type="GO" id="GO:0005634">
    <property type="term" value="C:nucleus"/>
    <property type="evidence" value="ECO:0007669"/>
    <property type="project" value="TreeGrafter"/>
</dbReference>
<feature type="compositionally biased region" description="Basic and acidic residues" evidence="10">
    <location>
        <begin position="645"/>
        <end position="655"/>
    </location>
</feature>
<dbReference type="Pfam" id="PF00069">
    <property type="entry name" value="Pkinase"/>
    <property type="match status" value="1"/>
</dbReference>
<name>A0A4S8IES4_MUSBA</name>
<sequence length="756" mass="83262">MGCICSKGISRDGETHRVKSLKRFLTLSKKGVVVAARVDVASNGNPMVATQDNAVTNSLPPLVAEREKTAAGGGLQRRVTLNAGANGDNSEAVGVPNEAEGSLEIVDVPNGFSGEHVAAGWPSWLTAVAAEAIDGWTPRKASSFEKLDKIGQGTYSNVYRARDLESGKIVALKKVRFVNMDPESVRFMAREIHILRRLDHPNVIKLEGIVTSRMSCNLYLVFEYMEHDLAGLAARPGPKFTEPQVKCYMQQLLEGLAHCHSRGILHRDIKGSNLLIDNSGILKIADFGLATLFNPYQKQPLTSRVVTLWYRPPELLLGATEYGVAVDLWSSGCILAELLAGKPIMPGRTETNTHTNRALHTLIKEWWQRMGEQNGRSGGGGWENRVEMVEQLHKIFKLCGSPSDEYWKKSKLPHATIFKPQHQYRRCVAETFEDFPSVALTLLDSLLAVEPANRGTAASALSSAFFKTKPFACNPSSLPKYPPSKEYDAKLRDEEIRRQRAEATKKRSESARPGRREIKTKPMPDANVKQQKRKPQANPKTSSEKYNAQYDESGSGFSIDPPVGTAQNGFYHPGMHAGGFGSSLTKEENQEEPQVPGRSYSSMGVANGPRLQTQRSYMPLSGAAFFPGSAAARSTANSRYNRLDVAEPSDKHILDRPASTHKKDDRTASKGYGPRNKKIHYSGLLMPTGGNVEDMLKEHERQIQQQVCTNPQGGLVTHLHQPPSFLLLLLQGSAFTKAANFFLFLLASHPLTLNIT</sequence>
<dbReference type="InterPro" id="IPR050108">
    <property type="entry name" value="CDK"/>
</dbReference>
<accession>A0A4S8IES4</accession>
<dbReference type="GO" id="GO:0032968">
    <property type="term" value="P:positive regulation of transcription elongation by RNA polymerase II"/>
    <property type="evidence" value="ECO:0007669"/>
    <property type="project" value="TreeGrafter"/>
</dbReference>
<keyword evidence="4" id="KW-0808">Transferase</keyword>
<evidence type="ECO:0000256" key="3">
    <source>
        <dbReference type="ARBA" id="ARBA00022527"/>
    </source>
</evidence>
<dbReference type="EC" id="2.7.11.23" evidence="2"/>
<dbReference type="PROSITE" id="PS00108">
    <property type="entry name" value="PROTEIN_KINASE_ST"/>
    <property type="match status" value="1"/>
</dbReference>
<dbReference type="InterPro" id="IPR011009">
    <property type="entry name" value="Kinase-like_dom_sf"/>
</dbReference>
<comment type="similarity">
    <text evidence="1">Belongs to the protein kinase superfamily. CMGC Ser/Thr protein kinase family. CDC2/CDKX subfamily.</text>
</comment>
<keyword evidence="13" id="KW-1185">Reference proteome</keyword>
<evidence type="ECO:0000256" key="4">
    <source>
        <dbReference type="ARBA" id="ARBA00022679"/>
    </source>
</evidence>
<dbReference type="EMBL" id="PYDT01000010">
    <property type="protein sequence ID" value="THU46651.1"/>
    <property type="molecule type" value="Genomic_DNA"/>
</dbReference>
<feature type="region of interest" description="Disordered" evidence="10">
    <location>
        <begin position="645"/>
        <end position="680"/>
    </location>
</feature>
<dbReference type="Proteomes" id="UP000317650">
    <property type="component" value="Chromosome 9"/>
</dbReference>
<dbReference type="PANTHER" id="PTHR24056:SF481">
    <property type="entry name" value="OS02G0559300 PROTEIN"/>
    <property type="match status" value="1"/>
</dbReference>
<dbReference type="GO" id="GO:0008353">
    <property type="term" value="F:RNA polymerase II CTD heptapeptide repeat kinase activity"/>
    <property type="evidence" value="ECO:0007669"/>
    <property type="project" value="UniProtKB-EC"/>
</dbReference>
<comment type="caution">
    <text evidence="12">The sequence shown here is derived from an EMBL/GenBank/DDBJ whole genome shotgun (WGS) entry which is preliminary data.</text>
</comment>
<evidence type="ECO:0000256" key="9">
    <source>
        <dbReference type="PROSITE-ProRule" id="PRU10141"/>
    </source>
</evidence>
<dbReference type="SUPFAM" id="SSF56112">
    <property type="entry name" value="Protein kinase-like (PK-like)"/>
    <property type="match status" value="1"/>
</dbReference>
<evidence type="ECO:0000313" key="12">
    <source>
        <dbReference type="EMBL" id="THU46651.1"/>
    </source>
</evidence>
<evidence type="ECO:0000256" key="10">
    <source>
        <dbReference type="SAM" id="MobiDB-lite"/>
    </source>
</evidence>
<dbReference type="Gene3D" id="1.10.510.10">
    <property type="entry name" value="Transferase(Phosphotransferase) domain 1"/>
    <property type="match status" value="1"/>
</dbReference>
<dbReference type="InterPro" id="IPR017441">
    <property type="entry name" value="Protein_kinase_ATP_BS"/>
</dbReference>
<dbReference type="Gene3D" id="3.30.200.20">
    <property type="entry name" value="Phosphorylase Kinase, domain 1"/>
    <property type="match status" value="1"/>
</dbReference>
<reference evidence="12 13" key="1">
    <citation type="journal article" date="2019" name="Nat. Plants">
        <title>Genome sequencing of Musa balbisiana reveals subgenome evolution and function divergence in polyploid bananas.</title>
        <authorList>
            <person name="Yao X."/>
        </authorList>
    </citation>
    <scope>NUCLEOTIDE SEQUENCE [LARGE SCALE GENOMIC DNA]</scope>
    <source>
        <strain evidence="13">cv. DH-PKW</strain>
        <tissue evidence="12">Leaves</tissue>
    </source>
</reference>
<dbReference type="STRING" id="52838.A0A4S8IES4"/>
<gene>
    <name evidence="12" type="ORF">C4D60_Mb09t07160</name>
</gene>
<dbReference type="FunFam" id="1.10.510.10:FF:000624">
    <property type="entry name" value="Mitogen-activated protein kinase"/>
    <property type="match status" value="1"/>
</dbReference>